<dbReference type="OrthoDB" id="1682379at2"/>
<dbReference type="SUPFAM" id="SSF56935">
    <property type="entry name" value="Porins"/>
    <property type="match status" value="1"/>
</dbReference>
<feature type="domain" description="Outer membrane protein beta-barrel" evidence="2">
    <location>
        <begin position="450"/>
        <end position="908"/>
    </location>
</feature>
<dbReference type="AlphaFoldDB" id="A0A5B7TYS7"/>
<dbReference type="KEGG" id="fbe:FF125_19810"/>
<accession>A0A5B7TYS7</accession>
<evidence type="ECO:0000313" key="3">
    <source>
        <dbReference type="EMBL" id="QCX40573.1"/>
    </source>
</evidence>
<evidence type="ECO:0000256" key="1">
    <source>
        <dbReference type="SAM" id="SignalP"/>
    </source>
</evidence>
<keyword evidence="3" id="KW-0675">Receptor</keyword>
<sequence>MKNLITCIVLLCTVAIFAQSKPYQISGTIVSETDNTPLESATVYLERAKDSTLVTYTITDENGHFKLEGKSSWKKFRINVSFIGSKTYSKLINYQNTPINLQTIKLADANLLDEVLIKSRSPITIKKDTLEFNVSSFKTKKDANVEDVLKELPGVEVDENGKITVNGKEVSKILVNGKPFFGDDPTITTRSLTKDIIEKIQITDTKTKSQAFTGEESTGDDKTINLTISKENNKGVFGRVSAGGGTDKRWEGAGMFNYFNNDRRISVLAGGNNINSLGFSFGEIEKMFGGGKASYRMGPGGQVSYSIGGRSFGGGQGVTTSKNTGFNYADKIGKKIDISTDYFYSNSNSDDKSSKERENILPDERYFTRSESTSSNQSENHKANLEFEINIDTTLYINIQPSIGYSTNKREYDEYENSSDDTSVLTNESTTESFVESTAKSFENEFSITKKFGTKGSFLKFELNNEFRSNTSDDFLNSQTEIYGNTPETITRDQYTDGKNDNNSFDTELTYRIPIIGKEFYIDLQHEYSRDKNENIKSTYDFNDTAQDFTDFNTDLSTNYEYLNKTSDQGVRLNYRKDKIYFNLRGSHVYRVLENKDVLRPELDLKRNFNTFSASSRFRYQFSSKKSFGFRYSLRSRVPQLSQLQPFTDISNPLNIRIGNPNLVPSNEHSINMNFNSFDFQKGSGFYSYLWSGLTNNQVIAKTTIDENFLRSTTYANVNGTYQLGIGSGFNKSIKIDSVKTIKLRLGLNVNTNKNINFNNDVKYASKNTTITPNMSLTFEWKDLFEIRPNYRLSFANNTFDIDQFNDTKFVTHWLGIETTTTIPKQLEWNNNITYTYNPNIADGFQKSAWFWNSTVSYSIMKDKGMISLKAYDLLNQNTNARRVTNENYIEDSQSTVLQQYFMIGFSYKFNTLGKAGEVRKGRRFRRF</sequence>
<proteinExistence type="predicted"/>
<dbReference type="RefSeq" id="WP_138951691.1">
    <property type="nucleotide sequence ID" value="NZ_CP040749.1"/>
</dbReference>
<feature type="signal peptide" evidence="1">
    <location>
        <begin position="1"/>
        <end position="18"/>
    </location>
</feature>
<evidence type="ECO:0000313" key="4">
    <source>
        <dbReference type="Proteomes" id="UP000306229"/>
    </source>
</evidence>
<name>A0A5B7TYS7_9FLAO</name>
<dbReference type="SUPFAM" id="SSF49464">
    <property type="entry name" value="Carboxypeptidase regulatory domain-like"/>
    <property type="match status" value="1"/>
</dbReference>
<dbReference type="Pfam" id="PF13715">
    <property type="entry name" value="CarbopepD_reg_2"/>
    <property type="match status" value="1"/>
</dbReference>
<feature type="chain" id="PRO_5023053070" evidence="1">
    <location>
        <begin position="19"/>
        <end position="928"/>
    </location>
</feature>
<keyword evidence="1" id="KW-0732">Signal</keyword>
<protein>
    <submittedName>
        <fullName evidence="3">TonB-dependent receptor</fullName>
    </submittedName>
</protein>
<reference evidence="3 4" key="1">
    <citation type="submission" date="2019-05" db="EMBL/GenBank/DDBJ databases">
        <title>Algicella ahnfeltiae gen. nov., sp. nov., a novel marine bacterium of the family Flavobacteriaceae isolated from a red alga.</title>
        <authorList>
            <person name="Nedashkovskaya O.I."/>
            <person name="Kukhlevskiy A.D."/>
            <person name="Kim S.-G."/>
            <person name="Zhukova N.V."/>
            <person name="Mikhailov V.V."/>
        </authorList>
    </citation>
    <scope>NUCLEOTIDE SEQUENCE [LARGE SCALE GENOMIC DNA]</scope>
    <source>
        <strain evidence="3 4">10Alg115</strain>
    </source>
</reference>
<dbReference type="Pfam" id="PF14905">
    <property type="entry name" value="OMP_b-brl_3"/>
    <property type="match status" value="1"/>
</dbReference>
<organism evidence="3 4">
    <name type="scientific">Aureibaculum algae</name>
    <dbReference type="NCBI Taxonomy" id="2584122"/>
    <lineage>
        <taxon>Bacteria</taxon>
        <taxon>Pseudomonadati</taxon>
        <taxon>Bacteroidota</taxon>
        <taxon>Flavobacteriia</taxon>
        <taxon>Flavobacteriales</taxon>
        <taxon>Flavobacteriaceae</taxon>
        <taxon>Aureibaculum</taxon>
    </lineage>
</organism>
<dbReference type="Proteomes" id="UP000306229">
    <property type="component" value="Chromosome"/>
</dbReference>
<evidence type="ECO:0000259" key="2">
    <source>
        <dbReference type="Pfam" id="PF14905"/>
    </source>
</evidence>
<dbReference type="InterPro" id="IPR041700">
    <property type="entry name" value="OMP_b-brl_3"/>
</dbReference>
<keyword evidence="4" id="KW-1185">Reference proteome</keyword>
<dbReference type="InterPro" id="IPR008969">
    <property type="entry name" value="CarboxyPept-like_regulatory"/>
</dbReference>
<gene>
    <name evidence="3" type="ORF">FF125_19810</name>
</gene>
<dbReference type="EMBL" id="CP040749">
    <property type="protein sequence ID" value="QCX40573.1"/>
    <property type="molecule type" value="Genomic_DNA"/>
</dbReference>